<comment type="caution">
    <text evidence="1">The sequence shown here is derived from an EMBL/GenBank/DDBJ whole genome shotgun (WGS) entry which is preliminary data.</text>
</comment>
<protein>
    <submittedName>
        <fullName evidence="1">Uncharacterized protein</fullName>
    </submittedName>
</protein>
<name>A0ABU2GJC3_9EURY</name>
<evidence type="ECO:0000313" key="2">
    <source>
        <dbReference type="Proteomes" id="UP001257060"/>
    </source>
</evidence>
<dbReference type="RefSeq" id="WP_310925812.1">
    <property type="nucleotide sequence ID" value="NZ_JAMQOP010000005.1"/>
</dbReference>
<reference evidence="1 2" key="1">
    <citation type="submission" date="2022-06" db="EMBL/GenBank/DDBJ databases">
        <title>Halogeometricum sp. a new haloarchaeum isolate from saline soil.</title>
        <authorList>
            <person name="Strakova D."/>
            <person name="Galisteo C."/>
            <person name="Sanchez-Porro C."/>
            <person name="Ventosa A."/>
        </authorList>
    </citation>
    <scope>NUCLEOTIDE SEQUENCE [LARGE SCALE GENOMIC DNA]</scope>
    <source>
        <strain evidence="1 2">S1BR25-6</strain>
    </source>
</reference>
<keyword evidence="2" id="KW-1185">Reference proteome</keyword>
<organism evidence="1 2">
    <name type="scientific">Halogeometricum salsisoli</name>
    <dbReference type="NCBI Taxonomy" id="2950536"/>
    <lineage>
        <taxon>Archaea</taxon>
        <taxon>Methanobacteriati</taxon>
        <taxon>Methanobacteriota</taxon>
        <taxon>Stenosarchaea group</taxon>
        <taxon>Halobacteria</taxon>
        <taxon>Halobacteriales</taxon>
        <taxon>Haloferacaceae</taxon>
        <taxon>Halogeometricum</taxon>
    </lineage>
</organism>
<sequence length="210" mass="24176">MSGNDYDDLRDRLKELSSEERAALLKDVEAENELPIIGWSSNPEAVKAAFKYVEEQGTVTFEDLRQHLHDEEHIEAEQGSYNFGIIDTEREVFFKTDGDREAGTEITLNPCGKEYAEIFDESDYLRPIEKTLLIGMQPYGSGLRFLGILEENREDGILRENLQEQMVEEYEGSGKYFTGYYGSWYSKLGLVDKERVGRKVKYKPAFPSAW</sequence>
<proteinExistence type="predicted"/>
<gene>
    <name evidence="1" type="ORF">NDI76_19245</name>
</gene>
<accession>A0ABU2GJC3</accession>
<dbReference type="Proteomes" id="UP001257060">
    <property type="component" value="Unassembled WGS sequence"/>
</dbReference>
<evidence type="ECO:0000313" key="1">
    <source>
        <dbReference type="EMBL" id="MDS0300890.1"/>
    </source>
</evidence>
<dbReference type="EMBL" id="JAMQOP010000005">
    <property type="protein sequence ID" value="MDS0300890.1"/>
    <property type="molecule type" value="Genomic_DNA"/>
</dbReference>